<gene>
    <name evidence="4" type="ORF">ZIOFF_017885</name>
</gene>
<keyword evidence="2" id="KW-0808">Transferase</keyword>
<comment type="caution">
    <text evidence="4">The sequence shown here is derived from an EMBL/GenBank/DDBJ whole genome shotgun (WGS) entry which is preliminary data.</text>
</comment>
<keyword evidence="5" id="KW-1185">Reference proteome</keyword>
<sequence>MNNTSASQVPSPAATVRIFKLTREQLNLLKAKAPPGGSYIMYVLLTTHVWRCACIARDLPLDQTTKMYIPTETGEVASPEGGPSPAAKTTQEALVRMDASYLQSALDYMEMQPNLETLLRGTHTFRCPALNVNS</sequence>
<organism evidence="4 5">
    <name type="scientific">Zingiber officinale</name>
    <name type="common">Ginger</name>
    <name type="synonym">Amomum zingiber</name>
    <dbReference type="NCBI Taxonomy" id="94328"/>
    <lineage>
        <taxon>Eukaryota</taxon>
        <taxon>Viridiplantae</taxon>
        <taxon>Streptophyta</taxon>
        <taxon>Embryophyta</taxon>
        <taxon>Tracheophyta</taxon>
        <taxon>Spermatophyta</taxon>
        <taxon>Magnoliopsida</taxon>
        <taxon>Liliopsida</taxon>
        <taxon>Zingiberales</taxon>
        <taxon>Zingiberaceae</taxon>
        <taxon>Zingiber</taxon>
    </lineage>
</organism>
<dbReference type="EMBL" id="JACMSC010000005">
    <property type="protein sequence ID" value="KAG6520824.1"/>
    <property type="molecule type" value="Genomic_DNA"/>
</dbReference>
<evidence type="ECO:0000256" key="3">
    <source>
        <dbReference type="ARBA" id="ARBA00023315"/>
    </source>
</evidence>
<dbReference type="PANTHER" id="PTHR31642:SF11">
    <property type="entry name" value="SHIKIMATE O-HYDROXYCINNAMOYLTRANSFERASE"/>
    <property type="match status" value="1"/>
</dbReference>
<evidence type="ECO:0000256" key="2">
    <source>
        <dbReference type="ARBA" id="ARBA00022679"/>
    </source>
</evidence>
<name>A0A8J5H5P6_ZINOF</name>
<dbReference type="Gene3D" id="3.30.559.10">
    <property type="entry name" value="Chloramphenicol acetyltransferase-like domain"/>
    <property type="match status" value="2"/>
</dbReference>
<proteinExistence type="inferred from homology"/>
<evidence type="ECO:0000313" key="5">
    <source>
        <dbReference type="Proteomes" id="UP000734854"/>
    </source>
</evidence>
<dbReference type="Proteomes" id="UP000734854">
    <property type="component" value="Unassembled WGS sequence"/>
</dbReference>
<evidence type="ECO:0000313" key="4">
    <source>
        <dbReference type="EMBL" id="KAG6520824.1"/>
    </source>
</evidence>
<protein>
    <submittedName>
        <fullName evidence="4">Uncharacterized protein</fullName>
    </submittedName>
</protein>
<dbReference type="AlphaFoldDB" id="A0A8J5H5P6"/>
<accession>A0A8J5H5P6</accession>
<dbReference type="InterPro" id="IPR023213">
    <property type="entry name" value="CAT-like_dom_sf"/>
</dbReference>
<comment type="similarity">
    <text evidence="1">Belongs to the plant acyltransferase family.</text>
</comment>
<reference evidence="4 5" key="1">
    <citation type="submission" date="2020-08" db="EMBL/GenBank/DDBJ databases">
        <title>Plant Genome Project.</title>
        <authorList>
            <person name="Zhang R.-G."/>
        </authorList>
    </citation>
    <scope>NUCLEOTIDE SEQUENCE [LARGE SCALE GENOMIC DNA]</scope>
    <source>
        <tissue evidence="4">Rhizome</tissue>
    </source>
</reference>
<dbReference type="InterPro" id="IPR050317">
    <property type="entry name" value="Plant_Fungal_Acyltransferase"/>
</dbReference>
<dbReference type="GO" id="GO:0016747">
    <property type="term" value="F:acyltransferase activity, transferring groups other than amino-acyl groups"/>
    <property type="evidence" value="ECO:0007669"/>
    <property type="project" value="TreeGrafter"/>
</dbReference>
<keyword evidence="3" id="KW-0012">Acyltransferase</keyword>
<evidence type="ECO:0000256" key="1">
    <source>
        <dbReference type="ARBA" id="ARBA00009861"/>
    </source>
</evidence>
<dbReference type="PANTHER" id="PTHR31642">
    <property type="entry name" value="TRICHOTHECENE 3-O-ACETYLTRANSFERASE"/>
    <property type="match status" value="1"/>
</dbReference>